<dbReference type="EnsemblPlants" id="OB09G12950.1">
    <property type="protein sequence ID" value="OB09G12950.1"/>
    <property type="gene ID" value="OB09G12950"/>
</dbReference>
<dbReference type="Proteomes" id="UP000006038">
    <property type="component" value="Chromosome 9"/>
</dbReference>
<sequence>MGLGDDVDDWSASGTPSGEPLPSQRNRPHRQPRSASIPHLLCAPPLDWAVVRPRAVWTGLNILLPVPFASFCPLRPPPPSLNLRQRHRRLWSNPRNSTGLPFGKKGKATADWSGVGSTGLWHGGNWWALAVQQ</sequence>
<evidence type="ECO:0000313" key="3">
    <source>
        <dbReference type="Proteomes" id="UP000006038"/>
    </source>
</evidence>
<dbReference type="AlphaFoldDB" id="J3MWB6"/>
<name>J3MWB6_ORYBR</name>
<dbReference type="HOGENOM" id="CLU_1909905_0_0_1"/>
<keyword evidence="3" id="KW-1185">Reference proteome</keyword>
<evidence type="ECO:0000313" key="2">
    <source>
        <dbReference type="EnsemblPlants" id="OB09G12950.1"/>
    </source>
</evidence>
<feature type="region of interest" description="Disordered" evidence="1">
    <location>
        <begin position="1"/>
        <end position="37"/>
    </location>
</feature>
<dbReference type="Gramene" id="OB09G12950.1">
    <property type="protein sequence ID" value="OB09G12950.1"/>
    <property type="gene ID" value="OB09G12950"/>
</dbReference>
<evidence type="ECO:0000256" key="1">
    <source>
        <dbReference type="SAM" id="MobiDB-lite"/>
    </source>
</evidence>
<reference evidence="2" key="1">
    <citation type="journal article" date="2013" name="Nat. Commun.">
        <title>Whole-genome sequencing of Oryza brachyantha reveals mechanisms underlying Oryza genome evolution.</title>
        <authorList>
            <person name="Chen J."/>
            <person name="Huang Q."/>
            <person name="Gao D."/>
            <person name="Wang J."/>
            <person name="Lang Y."/>
            <person name="Liu T."/>
            <person name="Li B."/>
            <person name="Bai Z."/>
            <person name="Luis Goicoechea J."/>
            <person name="Liang C."/>
            <person name="Chen C."/>
            <person name="Zhang W."/>
            <person name="Sun S."/>
            <person name="Liao Y."/>
            <person name="Zhang X."/>
            <person name="Yang L."/>
            <person name="Song C."/>
            <person name="Wang M."/>
            <person name="Shi J."/>
            <person name="Liu G."/>
            <person name="Liu J."/>
            <person name="Zhou H."/>
            <person name="Zhou W."/>
            <person name="Yu Q."/>
            <person name="An N."/>
            <person name="Chen Y."/>
            <person name="Cai Q."/>
            <person name="Wang B."/>
            <person name="Liu B."/>
            <person name="Min J."/>
            <person name="Huang Y."/>
            <person name="Wu H."/>
            <person name="Li Z."/>
            <person name="Zhang Y."/>
            <person name="Yin Y."/>
            <person name="Song W."/>
            <person name="Jiang J."/>
            <person name="Jackson S.A."/>
            <person name="Wing R.A."/>
            <person name="Wang J."/>
            <person name="Chen M."/>
        </authorList>
    </citation>
    <scope>NUCLEOTIDE SEQUENCE [LARGE SCALE GENOMIC DNA]</scope>
    <source>
        <strain evidence="2">cv. IRGC 101232</strain>
    </source>
</reference>
<reference evidence="2" key="2">
    <citation type="submission" date="2013-04" db="UniProtKB">
        <authorList>
            <consortium name="EnsemblPlants"/>
        </authorList>
    </citation>
    <scope>IDENTIFICATION</scope>
</reference>
<protein>
    <submittedName>
        <fullName evidence="2">Uncharacterized protein</fullName>
    </submittedName>
</protein>
<accession>J3MWB6</accession>
<organism evidence="2">
    <name type="scientific">Oryza brachyantha</name>
    <name type="common">malo sina</name>
    <dbReference type="NCBI Taxonomy" id="4533"/>
    <lineage>
        <taxon>Eukaryota</taxon>
        <taxon>Viridiplantae</taxon>
        <taxon>Streptophyta</taxon>
        <taxon>Embryophyta</taxon>
        <taxon>Tracheophyta</taxon>
        <taxon>Spermatophyta</taxon>
        <taxon>Magnoliopsida</taxon>
        <taxon>Liliopsida</taxon>
        <taxon>Poales</taxon>
        <taxon>Poaceae</taxon>
        <taxon>BOP clade</taxon>
        <taxon>Oryzoideae</taxon>
        <taxon>Oryzeae</taxon>
        <taxon>Oryzinae</taxon>
        <taxon>Oryza</taxon>
    </lineage>
</organism>
<proteinExistence type="predicted"/>